<gene>
    <name evidence="2" type="ORF">WA026_013128</name>
</gene>
<dbReference type="AlphaFoldDB" id="A0AAW1UI90"/>
<organism evidence="2 3">
    <name type="scientific">Henosepilachna vigintioctopunctata</name>
    <dbReference type="NCBI Taxonomy" id="420089"/>
    <lineage>
        <taxon>Eukaryota</taxon>
        <taxon>Metazoa</taxon>
        <taxon>Ecdysozoa</taxon>
        <taxon>Arthropoda</taxon>
        <taxon>Hexapoda</taxon>
        <taxon>Insecta</taxon>
        <taxon>Pterygota</taxon>
        <taxon>Neoptera</taxon>
        <taxon>Endopterygota</taxon>
        <taxon>Coleoptera</taxon>
        <taxon>Polyphaga</taxon>
        <taxon>Cucujiformia</taxon>
        <taxon>Coccinelloidea</taxon>
        <taxon>Coccinellidae</taxon>
        <taxon>Epilachninae</taxon>
        <taxon>Epilachnini</taxon>
        <taxon>Henosepilachna</taxon>
    </lineage>
</organism>
<dbReference type="Proteomes" id="UP001431783">
    <property type="component" value="Unassembled WGS sequence"/>
</dbReference>
<evidence type="ECO:0000256" key="1">
    <source>
        <dbReference type="SAM" id="SignalP"/>
    </source>
</evidence>
<keyword evidence="1" id="KW-0732">Signal</keyword>
<sequence length="105" mass="10760">MLKLLVICCLYAVVSAAPGYIHSGVIVPPATSYSSRVDVHSSPIVTKAVVAAPFAYHGPVISSIGHGYGIGYDSIHGLGYSGLGFGGDINGIYGGLNHGISHSIY</sequence>
<proteinExistence type="predicted"/>
<accession>A0AAW1UI90</accession>
<evidence type="ECO:0000313" key="2">
    <source>
        <dbReference type="EMBL" id="KAK9880800.1"/>
    </source>
</evidence>
<evidence type="ECO:0000313" key="3">
    <source>
        <dbReference type="Proteomes" id="UP001431783"/>
    </source>
</evidence>
<protein>
    <submittedName>
        <fullName evidence="2">Uncharacterized protein</fullName>
    </submittedName>
</protein>
<name>A0AAW1UI90_9CUCU</name>
<feature type="chain" id="PRO_5043811048" evidence="1">
    <location>
        <begin position="17"/>
        <end position="105"/>
    </location>
</feature>
<reference evidence="2 3" key="1">
    <citation type="submission" date="2023-03" db="EMBL/GenBank/DDBJ databases">
        <title>Genome insight into feeding habits of ladybird beetles.</title>
        <authorList>
            <person name="Li H.-S."/>
            <person name="Huang Y.-H."/>
            <person name="Pang H."/>
        </authorList>
    </citation>
    <scope>NUCLEOTIDE SEQUENCE [LARGE SCALE GENOMIC DNA]</scope>
    <source>
        <strain evidence="2">SYSU_2023b</strain>
        <tissue evidence="2">Whole body</tissue>
    </source>
</reference>
<dbReference type="EMBL" id="JARQZJ010000066">
    <property type="protein sequence ID" value="KAK9880800.1"/>
    <property type="molecule type" value="Genomic_DNA"/>
</dbReference>
<comment type="caution">
    <text evidence="2">The sequence shown here is derived from an EMBL/GenBank/DDBJ whole genome shotgun (WGS) entry which is preliminary data.</text>
</comment>
<feature type="signal peptide" evidence="1">
    <location>
        <begin position="1"/>
        <end position="16"/>
    </location>
</feature>
<keyword evidence="3" id="KW-1185">Reference proteome</keyword>